<dbReference type="AlphaFoldDB" id="A0A0A6P7U2"/>
<dbReference type="Proteomes" id="UP000030428">
    <property type="component" value="Unassembled WGS sequence"/>
</dbReference>
<accession>A0A0A6P7U2</accession>
<protein>
    <submittedName>
        <fullName evidence="1">Uncharacterized protein</fullName>
    </submittedName>
</protein>
<proteinExistence type="predicted"/>
<evidence type="ECO:0000313" key="2">
    <source>
        <dbReference type="Proteomes" id="UP000030428"/>
    </source>
</evidence>
<evidence type="ECO:0000313" key="1">
    <source>
        <dbReference type="EMBL" id="KHD06417.1"/>
    </source>
</evidence>
<keyword evidence="2" id="KW-1185">Reference proteome</keyword>
<reference evidence="1 2" key="1">
    <citation type="journal article" date="2016" name="Front. Microbiol.">
        <title>Single-Cell (Meta-)Genomics of a Dimorphic Candidatus Thiomargarita nelsonii Reveals Genomic Plasticity.</title>
        <authorList>
            <person name="Flood B.E."/>
            <person name="Fliss P."/>
            <person name="Jones D.S."/>
            <person name="Dick G.J."/>
            <person name="Jain S."/>
            <person name="Kaster A.K."/>
            <person name="Winkel M."/>
            <person name="Mussmann M."/>
            <person name="Bailey J."/>
        </authorList>
    </citation>
    <scope>NUCLEOTIDE SEQUENCE [LARGE SCALE GENOMIC DNA]</scope>
    <source>
        <strain evidence="1">Hydrate Ridge</strain>
    </source>
</reference>
<organism evidence="1 2">
    <name type="scientific">Candidatus Thiomargarita nelsonii</name>
    <dbReference type="NCBI Taxonomy" id="1003181"/>
    <lineage>
        <taxon>Bacteria</taxon>
        <taxon>Pseudomonadati</taxon>
        <taxon>Pseudomonadota</taxon>
        <taxon>Gammaproteobacteria</taxon>
        <taxon>Thiotrichales</taxon>
        <taxon>Thiotrichaceae</taxon>
        <taxon>Thiomargarita</taxon>
    </lineage>
</organism>
<sequence>MASTIGTEQLKLEAVNHLGLVCDKLKQSPDIFINKGLLVLFGGSRQALIKQIPALLKSDEISFIVRLRFRELALQSKS</sequence>
<comment type="caution">
    <text evidence="1">The sequence shown here is derived from an EMBL/GenBank/DDBJ whole genome shotgun (WGS) entry which is preliminary data.</text>
</comment>
<gene>
    <name evidence="1" type="ORF">PN36_24925</name>
</gene>
<name>A0A0A6P7U2_9GAMM</name>
<dbReference type="EMBL" id="JSZA02000133">
    <property type="protein sequence ID" value="KHD06417.1"/>
    <property type="molecule type" value="Genomic_DNA"/>
</dbReference>